<protein>
    <recommendedName>
        <fullName evidence="8">Claudin</fullName>
    </recommendedName>
</protein>
<dbReference type="Proteomes" id="UP001346869">
    <property type="component" value="Unassembled WGS sequence"/>
</dbReference>
<dbReference type="InterPro" id="IPR004031">
    <property type="entry name" value="PMP22/EMP/MP20/Claudin"/>
</dbReference>
<gene>
    <name evidence="10" type="ORF">PBY51_006377</name>
</gene>
<dbReference type="Pfam" id="PF00822">
    <property type="entry name" value="PMP22_Claudin"/>
    <property type="match status" value="1"/>
</dbReference>
<dbReference type="PROSITE" id="PS01346">
    <property type="entry name" value="CLAUDIN"/>
    <property type="match status" value="1"/>
</dbReference>
<evidence type="ECO:0000256" key="6">
    <source>
        <dbReference type="ARBA" id="ARBA00022989"/>
    </source>
</evidence>
<keyword evidence="11" id="KW-1185">Reference proteome</keyword>
<evidence type="ECO:0000256" key="1">
    <source>
        <dbReference type="ARBA" id="ARBA00008295"/>
    </source>
</evidence>
<feature type="compositionally biased region" description="Basic and acidic residues" evidence="9">
    <location>
        <begin position="226"/>
        <end position="246"/>
    </location>
</feature>
<evidence type="ECO:0000256" key="8">
    <source>
        <dbReference type="RuleBase" id="RU060637"/>
    </source>
</evidence>
<evidence type="ECO:0000256" key="5">
    <source>
        <dbReference type="ARBA" id="ARBA00022949"/>
    </source>
</evidence>
<feature type="transmembrane region" description="Helical" evidence="8">
    <location>
        <begin position="83"/>
        <end position="106"/>
    </location>
</feature>
<proteinExistence type="inferred from homology"/>
<evidence type="ECO:0000313" key="10">
    <source>
        <dbReference type="EMBL" id="KAK5852523.1"/>
    </source>
</evidence>
<keyword evidence="5 8" id="KW-0965">Cell junction</keyword>
<comment type="similarity">
    <text evidence="1 8">Belongs to the claudin family.</text>
</comment>
<keyword evidence="7 8" id="KW-0472">Membrane</keyword>
<reference evidence="10 11" key="2">
    <citation type="journal article" date="2023" name="Mol. Biol. Evol.">
        <title>Genomics of Secondarily Temperate Adaptation in the Only Non-Antarctic Icefish.</title>
        <authorList>
            <person name="Rivera-Colon A.G."/>
            <person name="Rayamajhi N."/>
            <person name="Minhas B.F."/>
            <person name="Madrigal G."/>
            <person name="Bilyk K.T."/>
            <person name="Yoon V."/>
            <person name="Hune M."/>
            <person name="Gregory S."/>
            <person name="Cheng C.H.C."/>
            <person name="Catchen J.M."/>
        </authorList>
    </citation>
    <scope>NUCLEOTIDE SEQUENCE [LARGE SCALE GENOMIC DNA]</scope>
    <source>
        <strain evidence="10">JMC-PN-2008</strain>
    </source>
</reference>
<evidence type="ECO:0000256" key="3">
    <source>
        <dbReference type="ARBA" id="ARBA00022475"/>
    </source>
</evidence>
<dbReference type="GO" id="GO:0005923">
    <property type="term" value="C:bicellular tight junction"/>
    <property type="evidence" value="ECO:0007669"/>
    <property type="project" value="UniProtKB-SubCell"/>
</dbReference>
<evidence type="ECO:0000313" key="11">
    <source>
        <dbReference type="Proteomes" id="UP001346869"/>
    </source>
</evidence>
<keyword evidence="6 8" id="KW-1133">Transmembrane helix</keyword>
<dbReference type="AlphaFoldDB" id="A0AAN8AA63"/>
<reference evidence="10 11" key="1">
    <citation type="journal article" date="2023" name="Genes (Basel)">
        <title>Chromosome-Level Genome Assembly and Circadian Gene Repertoire of the Patagonia Blennie Eleginops maclovinus-The Closest Ancestral Proxy of Antarctic Cryonotothenioids.</title>
        <authorList>
            <person name="Cheng C.C."/>
            <person name="Rivera-Colon A.G."/>
            <person name="Minhas B.F."/>
            <person name="Wilson L."/>
            <person name="Rayamajhi N."/>
            <person name="Vargas-Chacoff L."/>
            <person name="Catchen J.M."/>
        </authorList>
    </citation>
    <scope>NUCLEOTIDE SEQUENCE [LARGE SCALE GENOMIC DNA]</scope>
    <source>
        <strain evidence="10">JMC-PN-2008</strain>
    </source>
</reference>
<comment type="caution">
    <text evidence="10">The sequence shown here is derived from an EMBL/GenBank/DDBJ whole genome shotgun (WGS) entry which is preliminary data.</text>
</comment>
<evidence type="ECO:0000256" key="2">
    <source>
        <dbReference type="ARBA" id="ARBA00022427"/>
    </source>
</evidence>
<dbReference type="Gene3D" id="1.20.140.150">
    <property type="match status" value="1"/>
</dbReference>
<evidence type="ECO:0000256" key="4">
    <source>
        <dbReference type="ARBA" id="ARBA00022692"/>
    </source>
</evidence>
<feature type="region of interest" description="Disordered" evidence="9">
    <location>
        <begin position="210"/>
        <end position="246"/>
    </location>
</feature>
<dbReference type="PRINTS" id="PR01077">
    <property type="entry name" value="CLAUDIN"/>
</dbReference>
<accession>A0AAN8AA63</accession>
<dbReference type="InterPro" id="IPR017974">
    <property type="entry name" value="Claudin_CS"/>
</dbReference>
<feature type="transmembrane region" description="Helical" evidence="8">
    <location>
        <begin position="161"/>
        <end position="183"/>
    </location>
</feature>
<comment type="subcellular location">
    <subcellularLocation>
        <location evidence="8">Cell junction</location>
        <location evidence="8">Tight junction</location>
    </subcellularLocation>
    <subcellularLocation>
        <location evidence="8">Cell membrane</location>
        <topology evidence="8">Multi-pass membrane protein</topology>
    </subcellularLocation>
</comment>
<keyword evidence="3 8" id="KW-1003">Cell membrane</keyword>
<keyword evidence="2 8" id="KW-0796">Tight junction</keyword>
<dbReference type="InterPro" id="IPR006187">
    <property type="entry name" value="Claudin"/>
</dbReference>
<comment type="caution">
    <text evidence="8">Lacks conserved residue(s) required for the propagation of feature annotation.</text>
</comment>
<dbReference type="PANTHER" id="PTHR12002">
    <property type="entry name" value="CLAUDIN"/>
    <property type="match status" value="1"/>
</dbReference>
<name>A0AAN8AA63_ELEMC</name>
<organism evidence="10 11">
    <name type="scientific">Eleginops maclovinus</name>
    <name type="common">Patagonian blennie</name>
    <name type="synonym">Eleginus maclovinus</name>
    <dbReference type="NCBI Taxonomy" id="56733"/>
    <lineage>
        <taxon>Eukaryota</taxon>
        <taxon>Metazoa</taxon>
        <taxon>Chordata</taxon>
        <taxon>Craniata</taxon>
        <taxon>Vertebrata</taxon>
        <taxon>Euteleostomi</taxon>
        <taxon>Actinopterygii</taxon>
        <taxon>Neopterygii</taxon>
        <taxon>Teleostei</taxon>
        <taxon>Neoteleostei</taxon>
        <taxon>Acanthomorphata</taxon>
        <taxon>Eupercaria</taxon>
        <taxon>Perciformes</taxon>
        <taxon>Notothenioidei</taxon>
        <taxon>Eleginopidae</taxon>
        <taxon>Eleginops</taxon>
    </lineage>
</organism>
<evidence type="ECO:0000256" key="9">
    <source>
        <dbReference type="SAM" id="MobiDB-lite"/>
    </source>
</evidence>
<feature type="transmembrane region" description="Helical" evidence="8">
    <location>
        <begin position="118"/>
        <end position="141"/>
    </location>
</feature>
<evidence type="ECO:0000256" key="7">
    <source>
        <dbReference type="ARBA" id="ARBA00023136"/>
    </source>
</evidence>
<dbReference type="EMBL" id="JAUZQC010000020">
    <property type="protein sequence ID" value="KAK5852523.1"/>
    <property type="molecule type" value="Genomic_DNA"/>
</dbReference>
<comment type="function">
    <text evidence="8">Claudins function as major constituents of the tight junction complexes that regulate the permeability of epithelia.</text>
</comment>
<dbReference type="GO" id="GO:0005198">
    <property type="term" value="F:structural molecule activity"/>
    <property type="evidence" value="ECO:0007669"/>
    <property type="project" value="InterPro"/>
</dbReference>
<keyword evidence="4 8" id="KW-0812">Transmembrane</keyword>
<sequence>MLSGAVQILAFGLALLGFLGALVATLLPNWTVSSPPRPGLVSPPPWLMQGLWMDCVSPGAGVFSCSVKPSPLQLPAALQATRAAMLLCCAAAALGLCLAALGLKCTRWGGGRRAKGHTAVAGGGCLVLAAFLCLGPASWFTSEVVVAFLSRPDSRRPQQPGGALGLAFSAAGFLLAGGVILCLSCPGKGSRRPDYASSEDPDRFVLQRGGGRHAAVQLQQPPPPLEEERVPPPKDLRDKYSRQAYV</sequence>
<dbReference type="GO" id="GO:0005886">
    <property type="term" value="C:plasma membrane"/>
    <property type="evidence" value="ECO:0007669"/>
    <property type="project" value="UniProtKB-SubCell"/>
</dbReference>